<evidence type="ECO:0000256" key="1">
    <source>
        <dbReference type="SAM" id="SignalP"/>
    </source>
</evidence>
<evidence type="ECO:0008006" key="4">
    <source>
        <dbReference type="Google" id="ProtNLM"/>
    </source>
</evidence>
<protein>
    <recommendedName>
        <fullName evidence="4">Glycoside hydrolase family 42 N-terminal domain-containing protein</fullName>
    </recommendedName>
</protein>
<reference evidence="2 3" key="1">
    <citation type="submission" date="2019-04" db="EMBL/GenBank/DDBJ databases">
        <authorList>
            <person name="Van Vliet M D."/>
        </authorList>
    </citation>
    <scope>NUCLEOTIDE SEQUENCE [LARGE SCALE GENOMIC DNA]</scope>
    <source>
        <strain evidence="2 3">F1</strain>
    </source>
</reference>
<feature type="chain" id="PRO_5025428305" description="Glycoside hydrolase family 42 N-terminal domain-containing protein" evidence="1">
    <location>
        <begin position="20"/>
        <end position="920"/>
    </location>
</feature>
<name>A0A6C2U495_PONDE</name>
<keyword evidence="3" id="KW-1185">Reference proteome</keyword>
<dbReference type="Gene3D" id="3.20.20.80">
    <property type="entry name" value="Glycosidases"/>
    <property type="match status" value="1"/>
</dbReference>
<dbReference type="SUPFAM" id="SSF51445">
    <property type="entry name" value="(Trans)glycosidases"/>
    <property type="match status" value="1"/>
</dbReference>
<dbReference type="InterPro" id="IPR017853">
    <property type="entry name" value="GH"/>
</dbReference>
<feature type="signal peptide" evidence="1">
    <location>
        <begin position="1"/>
        <end position="19"/>
    </location>
</feature>
<organism evidence="2 3">
    <name type="scientific">Pontiella desulfatans</name>
    <dbReference type="NCBI Taxonomy" id="2750659"/>
    <lineage>
        <taxon>Bacteria</taxon>
        <taxon>Pseudomonadati</taxon>
        <taxon>Kiritimatiellota</taxon>
        <taxon>Kiritimatiellia</taxon>
        <taxon>Kiritimatiellales</taxon>
        <taxon>Pontiellaceae</taxon>
        <taxon>Pontiella</taxon>
    </lineage>
</organism>
<sequence length="920" mass="101393">MQKISLLMILVVLVAGSRAADPDYPYWPDYHKAGNGEIVPQSWSATDHILEGWDWSLPPSVTPSSQGVLGMDREIGLGSVPQLDPNFPVNATFVQWVYWRELEPVEGQIDWQPLLDRIDQCETYGQKIIIRILAHTQSKDGNLAKGHAPQWLEGKGIAMADLGTSDWAAYDPADPLFHTYYTNLIDSLRLSGIPQMDTVQAMYVGYASKSLGDEDIGPHGMDPANEPQHVKERLDAWGAAAAGVEHKIFMGGPSEHGFAKGFGVRRGFVEKYLYTIPDDYIGQQVDADGYLYVDEDAWVIKEQAFNGEVNEEYEEAWATAERDYRFGTNLVSFSYRYFMSNLRLVQMRCTYVHNKDTLMPQLLPWVAQELGRTVEDTPDIWCYLNTSYLNKGVLGESSLNERTKVKNFERWLYQRDSAGYETTPVEPISNEPIGLWMTSSDIDHMAKLGQNIGFAIDDRFIGTQPTRVAVKVSYLDQTSGMLTLSYQNPAGAQQKSIPLTQDGKLKTATFIIDDLVAPALGFDYDITFSAPNEAVLSFLRIIKLEGASNPTSSVLFSDTFDDGTIATATDPSDVNGGFDIAGDFSDPEITLFEAGGNAVLDLAGATNDFPFVAMISKKKVNAADEDSLKLQIDVASLSAAHWWMRPLGINLRPNNSAQPQVYNPGTVAPPLGLSLLIGNQDNSNCRVALAACDGVAEDWLWEDLDVSHAELEDGFTAMLTVNPAGWQLKFSGAESLPANASGSWGTLGWNDIFSSNTYVQCYLREDKNASKNPPQTGTARAEIASIHVTGVQLLSEYEIWTTRWGSADLSNPLADFDNDHLSNLAEYALNGNPTNSSDNGLINVEVDESAFTYVHASNAVDGSLVYRLLERTNLVTGISNTNNWDSQTFGPAIDGYAMVSNHYGVGDEGQRFIQLQVEPF</sequence>
<keyword evidence="1" id="KW-0732">Signal</keyword>
<dbReference type="EMBL" id="CAAHFG010000002">
    <property type="protein sequence ID" value="VGO14888.1"/>
    <property type="molecule type" value="Genomic_DNA"/>
</dbReference>
<dbReference type="Proteomes" id="UP000366872">
    <property type="component" value="Unassembled WGS sequence"/>
</dbReference>
<evidence type="ECO:0000313" key="2">
    <source>
        <dbReference type="EMBL" id="VGO14888.1"/>
    </source>
</evidence>
<evidence type="ECO:0000313" key="3">
    <source>
        <dbReference type="Proteomes" id="UP000366872"/>
    </source>
</evidence>
<accession>A0A6C2U495</accession>
<proteinExistence type="predicted"/>
<dbReference type="AlphaFoldDB" id="A0A6C2U495"/>
<gene>
    <name evidence="2" type="ORF">PDESU_03458</name>
</gene>